<feature type="region of interest" description="Disordered" evidence="1">
    <location>
        <begin position="91"/>
        <end position="110"/>
    </location>
</feature>
<name>A0AAV7W245_PLEWA</name>
<dbReference type="EMBL" id="JANPWB010000002">
    <property type="protein sequence ID" value="KAJ1206771.1"/>
    <property type="molecule type" value="Genomic_DNA"/>
</dbReference>
<evidence type="ECO:0000256" key="1">
    <source>
        <dbReference type="SAM" id="MobiDB-lite"/>
    </source>
</evidence>
<evidence type="ECO:0000313" key="3">
    <source>
        <dbReference type="Proteomes" id="UP001066276"/>
    </source>
</evidence>
<evidence type="ECO:0000313" key="2">
    <source>
        <dbReference type="EMBL" id="KAJ1206771.1"/>
    </source>
</evidence>
<feature type="region of interest" description="Disordered" evidence="1">
    <location>
        <begin position="1"/>
        <end position="26"/>
    </location>
</feature>
<reference evidence="2" key="1">
    <citation type="journal article" date="2022" name="bioRxiv">
        <title>Sequencing and chromosome-scale assembly of the giantPleurodeles waltlgenome.</title>
        <authorList>
            <person name="Brown T."/>
            <person name="Elewa A."/>
            <person name="Iarovenko S."/>
            <person name="Subramanian E."/>
            <person name="Araus A.J."/>
            <person name="Petzold A."/>
            <person name="Susuki M."/>
            <person name="Suzuki K.-i.T."/>
            <person name="Hayashi T."/>
            <person name="Toyoda A."/>
            <person name="Oliveira C."/>
            <person name="Osipova E."/>
            <person name="Leigh N.D."/>
            <person name="Simon A."/>
            <person name="Yun M.H."/>
        </authorList>
    </citation>
    <scope>NUCLEOTIDE SEQUENCE</scope>
    <source>
        <strain evidence="2">20211129_DDA</strain>
        <tissue evidence="2">Liver</tissue>
    </source>
</reference>
<sequence length="124" mass="12889">MQGAQTWAGGEQDFSPQGPSQQEADHRCCCTCTPSCIKSDLSPATRDAQIRAGGAQDFSPPGTLAVGSRLRCCCTCAWRCIKSDLSATTGDAQTRARGVQDFSPQGPSRQKAAIAAAALAPRGT</sequence>
<keyword evidence="3" id="KW-1185">Reference proteome</keyword>
<gene>
    <name evidence="2" type="ORF">NDU88_002169</name>
</gene>
<accession>A0AAV7W245</accession>
<organism evidence="2 3">
    <name type="scientific">Pleurodeles waltl</name>
    <name type="common">Iberian ribbed newt</name>
    <dbReference type="NCBI Taxonomy" id="8319"/>
    <lineage>
        <taxon>Eukaryota</taxon>
        <taxon>Metazoa</taxon>
        <taxon>Chordata</taxon>
        <taxon>Craniata</taxon>
        <taxon>Vertebrata</taxon>
        <taxon>Euteleostomi</taxon>
        <taxon>Amphibia</taxon>
        <taxon>Batrachia</taxon>
        <taxon>Caudata</taxon>
        <taxon>Salamandroidea</taxon>
        <taxon>Salamandridae</taxon>
        <taxon>Pleurodelinae</taxon>
        <taxon>Pleurodeles</taxon>
    </lineage>
</organism>
<protein>
    <submittedName>
        <fullName evidence="2">Uncharacterized protein</fullName>
    </submittedName>
</protein>
<comment type="caution">
    <text evidence="2">The sequence shown here is derived from an EMBL/GenBank/DDBJ whole genome shotgun (WGS) entry which is preliminary data.</text>
</comment>
<dbReference type="AlphaFoldDB" id="A0AAV7W245"/>
<proteinExistence type="predicted"/>
<dbReference type="Proteomes" id="UP001066276">
    <property type="component" value="Chromosome 1_2"/>
</dbReference>